<evidence type="ECO:0000256" key="13">
    <source>
        <dbReference type="ARBA" id="ARBA00048658"/>
    </source>
</evidence>
<dbReference type="InterPro" id="IPR036188">
    <property type="entry name" value="FAD/NAD-bd_sf"/>
</dbReference>
<dbReference type="InterPro" id="IPR013698">
    <property type="entry name" value="Squalene_epoxidase"/>
</dbReference>
<keyword evidence="10 14" id="KW-1133">Transmembrane helix</keyword>
<evidence type="ECO:0000256" key="8">
    <source>
        <dbReference type="ARBA" id="ARBA00022692"/>
    </source>
</evidence>
<protein>
    <recommendedName>
        <fullName evidence="6 14">Squalene monooxygenase</fullName>
        <ecNumber evidence="6 14">1.14.14.17</ecNumber>
    </recommendedName>
</protein>
<evidence type="ECO:0000256" key="11">
    <source>
        <dbReference type="ARBA" id="ARBA00023002"/>
    </source>
</evidence>
<evidence type="ECO:0000256" key="3">
    <source>
        <dbReference type="ARBA" id="ARBA00004141"/>
    </source>
</evidence>
<feature type="transmembrane region" description="Helical" evidence="14">
    <location>
        <begin position="12"/>
        <end position="34"/>
    </location>
</feature>
<evidence type="ECO:0000256" key="2">
    <source>
        <dbReference type="ARBA" id="ARBA00002173"/>
    </source>
</evidence>
<dbReference type="GO" id="GO:0009414">
    <property type="term" value="P:response to water deprivation"/>
    <property type="evidence" value="ECO:0007669"/>
    <property type="project" value="EnsemblPlants"/>
</dbReference>
<keyword evidence="12 14" id="KW-0472">Membrane</keyword>
<evidence type="ECO:0000256" key="5">
    <source>
        <dbReference type="ARBA" id="ARBA00008802"/>
    </source>
</evidence>
<dbReference type="KEGG" id="boe:106321215"/>
<keyword evidence="11 14" id="KW-0560">Oxidoreductase</keyword>
<reference evidence="16" key="1">
    <citation type="journal article" date="2014" name="Genome Biol.">
        <title>Transcriptome and methylome profiling reveals relics of genome dominance in the mesopolyploid Brassica oleracea.</title>
        <authorList>
            <person name="Parkin I.A."/>
            <person name="Koh C."/>
            <person name="Tang H."/>
            <person name="Robinson S.J."/>
            <person name="Kagale S."/>
            <person name="Clarke W.E."/>
            <person name="Town C.D."/>
            <person name="Nixon J."/>
            <person name="Krishnakumar V."/>
            <person name="Bidwell S.L."/>
            <person name="Denoeud F."/>
            <person name="Belcram H."/>
            <person name="Links M.G."/>
            <person name="Just J."/>
            <person name="Clarke C."/>
            <person name="Bender T."/>
            <person name="Huebert T."/>
            <person name="Mason A.S."/>
            <person name="Pires J.C."/>
            <person name="Barker G."/>
            <person name="Moore J."/>
            <person name="Walley P.G."/>
            <person name="Manoli S."/>
            <person name="Batley J."/>
            <person name="Edwards D."/>
            <person name="Nelson M.N."/>
            <person name="Wang X."/>
            <person name="Paterson A.H."/>
            <person name="King G."/>
            <person name="Bancroft I."/>
            <person name="Chalhoub B."/>
            <person name="Sharpe A.G."/>
        </authorList>
    </citation>
    <scope>NUCLEOTIDE SEQUENCE [LARGE SCALE GENOMIC DNA]</scope>
    <source>
        <strain evidence="16">cv. TO1000</strain>
    </source>
</reference>
<dbReference type="PANTHER" id="PTHR10835:SF0">
    <property type="entry name" value="SQUALENE MONOOXYGENASE"/>
    <property type="match status" value="1"/>
</dbReference>
<dbReference type="AlphaFoldDB" id="A0A0D2ZUM4"/>
<dbReference type="Pfam" id="PF13450">
    <property type="entry name" value="NAD_binding_8"/>
    <property type="match status" value="1"/>
</dbReference>
<evidence type="ECO:0000313" key="17">
    <source>
        <dbReference type="Proteomes" id="UP000032141"/>
    </source>
</evidence>
<comment type="function">
    <text evidence="2 14">Catalyzes the stereospecific oxidation of squalene to (S)-2,3-epoxysqualene, and is considered to be a rate-limiting enzyme in steroid biosynthesis.</text>
</comment>
<reference evidence="16" key="2">
    <citation type="submission" date="2015-06" db="UniProtKB">
        <authorList>
            <consortium name="EnsemblPlants"/>
        </authorList>
    </citation>
    <scope>IDENTIFICATION</scope>
</reference>
<evidence type="ECO:0000256" key="4">
    <source>
        <dbReference type="ARBA" id="ARBA00005018"/>
    </source>
</evidence>
<dbReference type="STRING" id="109376.A0A0D2ZUM4"/>
<dbReference type="GO" id="GO:0050660">
    <property type="term" value="F:flavin adenine dinucleotide binding"/>
    <property type="evidence" value="ECO:0007669"/>
    <property type="project" value="UniProtKB-UniRule"/>
</dbReference>
<comment type="caution">
    <text evidence="14">Lacks conserved residue(s) required for the propagation of feature annotation.</text>
</comment>
<dbReference type="PANTHER" id="PTHR10835">
    <property type="entry name" value="SQUALENE MONOOXYGENASE"/>
    <property type="match status" value="1"/>
</dbReference>
<dbReference type="EC" id="1.14.14.17" evidence="6 14"/>
<keyword evidence="7 14" id="KW-0285">Flavoprotein</keyword>
<dbReference type="UniPathway" id="UPA00767">
    <property type="reaction ID" value="UER00752"/>
</dbReference>
<dbReference type="PRINTS" id="PR00420">
    <property type="entry name" value="RNGMNOXGNASE"/>
</dbReference>
<organism evidence="16 17">
    <name type="scientific">Brassica oleracea var. oleracea</name>
    <dbReference type="NCBI Taxonomy" id="109376"/>
    <lineage>
        <taxon>Eukaryota</taxon>
        <taxon>Viridiplantae</taxon>
        <taxon>Streptophyta</taxon>
        <taxon>Embryophyta</taxon>
        <taxon>Tracheophyta</taxon>
        <taxon>Spermatophyta</taxon>
        <taxon>Magnoliopsida</taxon>
        <taxon>eudicotyledons</taxon>
        <taxon>Gunneridae</taxon>
        <taxon>Pentapetalae</taxon>
        <taxon>rosids</taxon>
        <taxon>malvids</taxon>
        <taxon>Brassicales</taxon>
        <taxon>Brassicaceae</taxon>
        <taxon>Brassiceae</taxon>
        <taxon>Brassica</taxon>
    </lineage>
</organism>
<dbReference type="GO" id="GO:0016020">
    <property type="term" value="C:membrane"/>
    <property type="evidence" value="ECO:0007669"/>
    <property type="project" value="UniProtKB-SubCell"/>
</dbReference>
<dbReference type="GO" id="GO:0004506">
    <property type="term" value="F:squalene monooxygenase activity"/>
    <property type="evidence" value="ECO:0007669"/>
    <property type="project" value="UniProtKB-UniRule"/>
</dbReference>
<dbReference type="RefSeq" id="XP_013614982.1">
    <property type="nucleotide sequence ID" value="XM_013759528.1"/>
</dbReference>
<dbReference type="Gramene" id="Bo01317s020.1">
    <property type="protein sequence ID" value="Bo01317s020.1"/>
    <property type="gene ID" value="Bo01317s020"/>
</dbReference>
<comment type="similarity">
    <text evidence="5 14">Belongs to the squalene monooxygenase family.</text>
</comment>
<dbReference type="GO" id="GO:0009723">
    <property type="term" value="P:response to ethylene"/>
    <property type="evidence" value="ECO:0007669"/>
    <property type="project" value="EnsemblPlants"/>
</dbReference>
<dbReference type="Gene3D" id="3.50.50.60">
    <property type="entry name" value="FAD/NAD(P)-binding domain"/>
    <property type="match status" value="1"/>
</dbReference>
<dbReference type="HOGENOM" id="CLU_026390_1_0_1"/>
<dbReference type="SUPFAM" id="SSF51905">
    <property type="entry name" value="FAD/NAD(P)-binding domain"/>
    <property type="match status" value="1"/>
</dbReference>
<dbReference type="OrthoDB" id="1678617at2759"/>
<evidence type="ECO:0000256" key="6">
    <source>
        <dbReference type="ARBA" id="ARBA00012312"/>
    </source>
</evidence>
<dbReference type="OMA" id="AKRTFYW"/>
<sequence length="543" mass="59369">MLTTMMEPQLLGWLSPLVISVVLVISVFAFYGLLVKTRRNSNKLDSTTSKIHHDRTVTSTVGSLNVNGRDTVSDVIVVGAGVAGSALAYTLGKDNRRVHVIERDLSEPDRIVGELLQPGGYLKLLELGIEDCVEEIDAQRVYGYALFKNGKRIRLAYPLEKFHTDVSGRSFHNGRFIQRMREKAASLPNVQLEQGTVVSLLEENGTIKGVRYKNKAGEESTAFAALTIVCDGCFSNLRRSLCNPQVDVPSCFVGLVLENCNLPYANHGHVVLADPSPILMYPISSTEVRCLVDVPGQKVPSIANGEMENYLKTVVAPQMPHEVYDSFIAAVNKGNIKSMPNRSMPASPYPTPGALLMGDAFNMRHPLTGGGMTVALSDIVVLRNLLRPLRDLSDGSSLCKYLESFYTLRKPVASTINTLANALYKVFCSSKDEARNEMREACFDYLSLGGMCTSGPVSLLSGLNPRPLTLVCHFFAVAVYGVIRLLIPFPSPKRMWLGAKLISGASGIIFPIIKAEGVRQMFFPATVPAYYRAPPVKGETKCS</sequence>
<evidence type="ECO:0000256" key="7">
    <source>
        <dbReference type="ARBA" id="ARBA00022630"/>
    </source>
</evidence>
<name>A0A0D2ZUM4_BRAOL</name>
<evidence type="ECO:0000256" key="9">
    <source>
        <dbReference type="ARBA" id="ARBA00022827"/>
    </source>
</evidence>
<evidence type="ECO:0000313" key="16">
    <source>
        <dbReference type="EnsemblPlants" id="Bo01317s020.1"/>
    </source>
</evidence>
<comment type="catalytic activity">
    <reaction evidence="13 14">
        <text>squalene + reduced [NADPH--hemoprotein reductase] + O2 = (S)-2,3-epoxysqualene + oxidized [NADPH--hemoprotein reductase] + H2O + H(+)</text>
        <dbReference type="Rhea" id="RHEA:25282"/>
        <dbReference type="Rhea" id="RHEA-COMP:11964"/>
        <dbReference type="Rhea" id="RHEA-COMP:11965"/>
        <dbReference type="ChEBI" id="CHEBI:15377"/>
        <dbReference type="ChEBI" id="CHEBI:15378"/>
        <dbReference type="ChEBI" id="CHEBI:15379"/>
        <dbReference type="ChEBI" id="CHEBI:15440"/>
        <dbReference type="ChEBI" id="CHEBI:15441"/>
        <dbReference type="ChEBI" id="CHEBI:57618"/>
        <dbReference type="ChEBI" id="CHEBI:58210"/>
        <dbReference type="EC" id="1.14.14.17"/>
    </reaction>
</comment>
<dbReference type="GeneID" id="106321215"/>
<evidence type="ECO:0000259" key="15">
    <source>
        <dbReference type="Pfam" id="PF08491"/>
    </source>
</evidence>
<keyword evidence="17" id="KW-1185">Reference proteome</keyword>
<dbReference type="GO" id="GO:0005783">
    <property type="term" value="C:endoplasmic reticulum"/>
    <property type="evidence" value="ECO:0007669"/>
    <property type="project" value="TreeGrafter"/>
</dbReference>
<dbReference type="Pfam" id="PF08491">
    <property type="entry name" value="SE"/>
    <property type="match status" value="1"/>
</dbReference>
<evidence type="ECO:0000256" key="12">
    <source>
        <dbReference type="ARBA" id="ARBA00023136"/>
    </source>
</evidence>
<dbReference type="Proteomes" id="UP000032141">
    <property type="component" value="Unassembled WGS sequence"/>
</dbReference>
<keyword evidence="9 14" id="KW-0274">FAD</keyword>
<comment type="cofactor">
    <cofactor evidence="1 14">
        <name>FAD</name>
        <dbReference type="ChEBI" id="CHEBI:57692"/>
    </cofactor>
</comment>
<dbReference type="FunFam" id="3.50.50.60:FF:000074">
    <property type="entry name" value="Squalene monooxygenase 2"/>
    <property type="match status" value="1"/>
</dbReference>
<keyword evidence="8 14" id="KW-0812">Transmembrane</keyword>
<accession>A0A0D2ZUM4</accession>
<evidence type="ECO:0000256" key="10">
    <source>
        <dbReference type="ARBA" id="ARBA00022989"/>
    </source>
</evidence>
<dbReference type="GO" id="GO:0016126">
    <property type="term" value="P:sterol biosynthetic process"/>
    <property type="evidence" value="ECO:0007669"/>
    <property type="project" value="UniProtKB-UniRule"/>
</dbReference>
<feature type="domain" description="Squalene epoxidase" evidence="15">
    <location>
        <begin position="223"/>
        <end position="496"/>
    </location>
</feature>
<dbReference type="EnsemblPlants" id="Bo01317s020.1">
    <property type="protein sequence ID" value="Bo01317s020.1"/>
    <property type="gene ID" value="Bo01317s020"/>
</dbReference>
<evidence type="ECO:0000256" key="14">
    <source>
        <dbReference type="RuleBase" id="RU367121"/>
    </source>
</evidence>
<dbReference type="eggNOG" id="KOG1298">
    <property type="taxonomic scope" value="Eukaryota"/>
</dbReference>
<comment type="pathway">
    <text evidence="4">Terpene metabolism; lanosterol biosynthesis; lanosterol from farnesyl diphosphate: step 2/3.</text>
</comment>
<dbReference type="InterPro" id="IPR040125">
    <property type="entry name" value="Squalene_monox"/>
</dbReference>
<comment type="subcellular location">
    <subcellularLocation>
        <location evidence="3 14">Membrane</location>
        <topology evidence="3 14">Multi-pass membrane protein</topology>
    </subcellularLocation>
</comment>
<proteinExistence type="inferred from homology"/>
<evidence type="ECO:0000256" key="1">
    <source>
        <dbReference type="ARBA" id="ARBA00001974"/>
    </source>
</evidence>